<comment type="subcellular location">
    <subcellularLocation>
        <location evidence="1">Membrane</location>
        <topology evidence="1">Multi-pass membrane protein</topology>
    </subcellularLocation>
</comment>
<dbReference type="Pfam" id="PF05602">
    <property type="entry name" value="CLPTM1"/>
    <property type="match status" value="1"/>
</dbReference>
<accession>A0A177B331</accession>
<dbReference type="EMBL" id="LWCA01000531">
    <property type="protein sequence ID" value="OAF68011.1"/>
    <property type="molecule type" value="Genomic_DNA"/>
</dbReference>
<evidence type="ECO:0008006" key="9">
    <source>
        <dbReference type="Google" id="ProtNLM"/>
    </source>
</evidence>
<keyword evidence="3 6" id="KW-0812">Transmembrane</keyword>
<dbReference type="OrthoDB" id="378564at2759"/>
<gene>
    <name evidence="7" type="ORF">A3Q56_04249</name>
</gene>
<comment type="similarity">
    <text evidence="2">Belongs to the CLPTM1 family.</text>
</comment>
<feature type="transmembrane region" description="Helical" evidence="6">
    <location>
        <begin position="289"/>
        <end position="308"/>
    </location>
</feature>
<keyword evidence="5 6" id="KW-0472">Membrane</keyword>
<name>A0A177B331_9BILA</name>
<evidence type="ECO:0000256" key="4">
    <source>
        <dbReference type="ARBA" id="ARBA00022989"/>
    </source>
</evidence>
<evidence type="ECO:0000256" key="2">
    <source>
        <dbReference type="ARBA" id="ARBA00009310"/>
    </source>
</evidence>
<dbReference type="GO" id="GO:0012505">
    <property type="term" value="C:endomembrane system"/>
    <property type="evidence" value="ECO:0007669"/>
    <property type="project" value="TreeGrafter"/>
</dbReference>
<evidence type="ECO:0000313" key="8">
    <source>
        <dbReference type="Proteomes" id="UP000078046"/>
    </source>
</evidence>
<evidence type="ECO:0000256" key="1">
    <source>
        <dbReference type="ARBA" id="ARBA00004141"/>
    </source>
</evidence>
<dbReference type="PANTHER" id="PTHR21347">
    <property type="entry name" value="CLEFT LIP AND PALATE ASSOCIATED TRANSMEMBRANE PROTEIN-RELATED"/>
    <property type="match status" value="1"/>
</dbReference>
<dbReference type="GO" id="GO:0016020">
    <property type="term" value="C:membrane"/>
    <property type="evidence" value="ECO:0007669"/>
    <property type="project" value="UniProtKB-SubCell"/>
</dbReference>
<dbReference type="InterPro" id="IPR008429">
    <property type="entry name" value="CLPTM1"/>
</dbReference>
<dbReference type="Proteomes" id="UP000078046">
    <property type="component" value="Unassembled WGS sequence"/>
</dbReference>
<proteinExistence type="inferred from homology"/>
<dbReference type="PANTHER" id="PTHR21347:SF14">
    <property type="entry name" value="LIPID SCRAMBLASE CLPTM1-RELATED"/>
    <property type="match status" value="1"/>
</dbReference>
<keyword evidence="8" id="KW-1185">Reference proteome</keyword>
<evidence type="ECO:0000256" key="5">
    <source>
        <dbReference type="ARBA" id="ARBA00023136"/>
    </source>
</evidence>
<dbReference type="AlphaFoldDB" id="A0A177B331"/>
<evidence type="ECO:0000256" key="6">
    <source>
        <dbReference type="SAM" id="Phobius"/>
    </source>
</evidence>
<evidence type="ECO:0000256" key="3">
    <source>
        <dbReference type="ARBA" id="ARBA00022692"/>
    </source>
</evidence>
<protein>
    <recommendedName>
        <fullName evidence="9">Cleft lip and palate transmembrane protein 1</fullName>
    </recommendedName>
</protein>
<feature type="transmembrane region" description="Helical" evidence="6">
    <location>
        <begin position="314"/>
        <end position="335"/>
    </location>
</feature>
<organism evidence="7 8">
    <name type="scientific">Intoshia linei</name>
    <dbReference type="NCBI Taxonomy" id="1819745"/>
    <lineage>
        <taxon>Eukaryota</taxon>
        <taxon>Metazoa</taxon>
        <taxon>Spiralia</taxon>
        <taxon>Lophotrochozoa</taxon>
        <taxon>Mesozoa</taxon>
        <taxon>Orthonectida</taxon>
        <taxon>Rhopaluridae</taxon>
        <taxon>Intoshia</taxon>
    </lineage>
</organism>
<evidence type="ECO:0000313" key="7">
    <source>
        <dbReference type="EMBL" id="OAF68011.1"/>
    </source>
</evidence>
<keyword evidence="4 6" id="KW-1133">Transmembrane helix</keyword>
<sequence>MEKVELTKFKKVVYPNTFNLLNESKTPKKEDEIKSHIHNNVTVNLLSDFTPWQKQSVPAPLSNCTDKNIIISFYLDLKFDDENKVFMPVMYLNDYWNLNEDYQIINDTLEYIDFTITFYPISLFRWQLYTAQNVKNNWVYKLIGEDQFGQSDNENDAFKKMILETNIYLLIMTMIISLVHSIFEFFAFKNDIQFWKSRKSLEGLSVRSVIFNVFQSIVIALYVFDNDTNFVIKVSVFVGLLIELWKITKVVNIKVIYIFDGKLPFLQFSGKSTYIHSATQKYDKIAFKYLAWLFFPLFVGYSIYSLLYENHKGWYSWGLGTTYGFLLMFGFIMMFPQLFINYNLKSVAHLPWRMLTYKALNTFIDDIFAFAIKMPTLYRIGCFRDDIVFFIYLYQKWVYKVDPKRVNEFGTSQEMIDNEQDGSLIKKNE</sequence>
<feature type="transmembrane region" description="Helical" evidence="6">
    <location>
        <begin position="167"/>
        <end position="188"/>
    </location>
</feature>
<reference evidence="7 8" key="1">
    <citation type="submission" date="2016-04" db="EMBL/GenBank/DDBJ databases">
        <title>The genome of Intoshia linei affirms orthonectids as highly simplified spiralians.</title>
        <authorList>
            <person name="Mikhailov K.V."/>
            <person name="Slusarev G.S."/>
            <person name="Nikitin M.A."/>
            <person name="Logacheva M.D."/>
            <person name="Penin A."/>
            <person name="Aleoshin V."/>
            <person name="Panchin Y.V."/>
        </authorList>
    </citation>
    <scope>NUCLEOTIDE SEQUENCE [LARGE SCALE GENOMIC DNA]</scope>
    <source>
        <strain evidence="7">Intl2013</strain>
        <tissue evidence="7">Whole animal</tissue>
    </source>
</reference>
<comment type="caution">
    <text evidence="7">The sequence shown here is derived from an EMBL/GenBank/DDBJ whole genome shotgun (WGS) entry which is preliminary data.</text>
</comment>
<feature type="transmembrane region" description="Helical" evidence="6">
    <location>
        <begin position="204"/>
        <end position="224"/>
    </location>
</feature>